<organism evidence="2 3">
    <name type="scientific">Roseibium marinum</name>
    <dbReference type="NCBI Taxonomy" id="281252"/>
    <lineage>
        <taxon>Bacteria</taxon>
        <taxon>Pseudomonadati</taxon>
        <taxon>Pseudomonadota</taxon>
        <taxon>Alphaproteobacteria</taxon>
        <taxon>Hyphomicrobiales</taxon>
        <taxon>Stappiaceae</taxon>
        <taxon>Roseibium</taxon>
    </lineage>
</organism>
<dbReference type="SUPFAM" id="SSF75304">
    <property type="entry name" value="Amidase signature (AS) enzymes"/>
    <property type="match status" value="1"/>
</dbReference>
<evidence type="ECO:0000313" key="3">
    <source>
        <dbReference type="Proteomes" id="UP000236959"/>
    </source>
</evidence>
<dbReference type="Pfam" id="PF01425">
    <property type="entry name" value="Amidase"/>
    <property type="match status" value="1"/>
</dbReference>
<keyword evidence="2" id="KW-0808">Transferase</keyword>
<name>A0A2S3UQ78_9HYPH</name>
<evidence type="ECO:0000259" key="1">
    <source>
        <dbReference type="Pfam" id="PF01425"/>
    </source>
</evidence>
<dbReference type="RefSeq" id="WP_103223713.1">
    <property type="nucleotide sequence ID" value="NZ_PPCN01000008.1"/>
</dbReference>
<dbReference type="InterPro" id="IPR036928">
    <property type="entry name" value="AS_sf"/>
</dbReference>
<dbReference type="OrthoDB" id="9777859at2"/>
<dbReference type="InterPro" id="IPR023631">
    <property type="entry name" value="Amidase_dom"/>
</dbReference>
<proteinExistence type="predicted"/>
<sequence>MSAPFPWAVETAESRLESALQAASGNPAAKAVFTGLLEDRARGQAKAAAGLKTPLSGALVSVKALFDVAGEITTSGTKVLRNDPPAQADAPAIARLDAAGGVFVGLTNMSEFAYSGLGLNPHHGTPQNPAYPGCAPGGSTSGGAVSVALGLCDVAIGSDTGGSLRIPAAFTGITGFKPTQASVPLTGGKPLSDSLDSFGPMAKSVAVCELAWQVMAGRPTVPSSPASARLVIPGNFGFDEIEPQVAEGFEAVVRHMQDKGFDVIRKDLDSMKLYGDVPPWHMTAVESRAHYEDHFQGSPECFDPRVHARMARAAEITAIDYRRTLNRRAEFIAAFREELGGDMLLLPTTPILPPKIDDLADDDTFNRMNLLALRNPTLANIADACSLALPYRHAGNVLSAMLIASGERDDALLACGKAVEEALAAMDRNN</sequence>
<keyword evidence="3" id="KW-1185">Reference proteome</keyword>
<accession>A0A2S3UQ78</accession>
<gene>
    <name evidence="2" type="ORF">CLV41_10872</name>
</gene>
<feature type="domain" description="Amidase" evidence="1">
    <location>
        <begin position="26"/>
        <end position="411"/>
    </location>
</feature>
<dbReference type="Proteomes" id="UP000236959">
    <property type="component" value="Unassembled WGS sequence"/>
</dbReference>
<dbReference type="GO" id="GO:0016740">
    <property type="term" value="F:transferase activity"/>
    <property type="evidence" value="ECO:0007669"/>
    <property type="project" value="UniProtKB-KW"/>
</dbReference>
<dbReference type="InterPro" id="IPR000120">
    <property type="entry name" value="Amidase"/>
</dbReference>
<evidence type="ECO:0000313" key="2">
    <source>
        <dbReference type="EMBL" id="POF29649.1"/>
    </source>
</evidence>
<dbReference type="Gene3D" id="3.90.1300.10">
    <property type="entry name" value="Amidase signature (AS) domain"/>
    <property type="match status" value="1"/>
</dbReference>
<protein>
    <submittedName>
        <fullName evidence="2">Aspartyl-tRNA(Asn)/glutamyl-tRNA(Gln) amidotransferase subunit A</fullName>
    </submittedName>
</protein>
<dbReference type="PANTHER" id="PTHR11895">
    <property type="entry name" value="TRANSAMIDASE"/>
    <property type="match status" value="1"/>
</dbReference>
<dbReference type="PANTHER" id="PTHR11895:SF176">
    <property type="entry name" value="AMIDASE AMID-RELATED"/>
    <property type="match status" value="1"/>
</dbReference>
<dbReference type="EMBL" id="PPCN01000008">
    <property type="protein sequence ID" value="POF29649.1"/>
    <property type="molecule type" value="Genomic_DNA"/>
</dbReference>
<comment type="caution">
    <text evidence="2">The sequence shown here is derived from an EMBL/GenBank/DDBJ whole genome shotgun (WGS) entry which is preliminary data.</text>
</comment>
<dbReference type="AlphaFoldDB" id="A0A2S3UQ78"/>
<reference evidence="2 3" key="1">
    <citation type="submission" date="2018-01" db="EMBL/GenBank/DDBJ databases">
        <title>Genomic Encyclopedia of Archaeal and Bacterial Type Strains, Phase II (KMG-II): from individual species to whole genera.</title>
        <authorList>
            <person name="Goeker M."/>
        </authorList>
    </citation>
    <scope>NUCLEOTIDE SEQUENCE [LARGE SCALE GENOMIC DNA]</scope>
    <source>
        <strain evidence="2 3">DSM 17023</strain>
    </source>
</reference>